<evidence type="ECO:0000256" key="2">
    <source>
        <dbReference type="ARBA" id="ARBA00022971"/>
    </source>
</evidence>
<dbReference type="AlphaFoldDB" id="A0A844FQ69"/>
<gene>
    <name evidence="5" type="ORF">FYJ79_00325</name>
</gene>
<feature type="coiled-coil region" evidence="3">
    <location>
        <begin position="32"/>
        <end position="59"/>
    </location>
</feature>
<evidence type="ECO:0000313" key="6">
    <source>
        <dbReference type="Proteomes" id="UP000442619"/>
    </source>
</evidence>
<evidence type="ECO:0000259" key="4">
    <source>
        <dbReference type="Pfam" id="PF03389"/>
    </source>
</evidence>
<dbReference type="EMBL" id="VUNM01000001">
    <property type="protein sequence ID" value="MST88058.1"/>
    <property type="molecule type" value="Genomic_DNA"/>
</dbReference>
<reference evidence="5 6" key="1">
    <citation type="submission" date="2019-08" db="EMBL/GenBank/DDBJ databases">
        <title>In-depth cultivation of the pig gut microbiome towards novel bacterial diversity and tailored functional studies.</title>
        <authorList>
            <person name="Wylensek D."/>
            <person name="Hitch T.C.A."/>
            <person name="Clavel T."/>
        </authorList>
    </citation>
    <scope>NUCLEOTIDE SEQUENCE [LARGE SCALE GENOMIC DNA]</scope>
    <source>
        <strain evidence="5 6">CA-Schmier-601-WT-3</strain>
    </source>
</reference>
<comment type="caution">
    <text evidence="5">The sequence shown here is derived from an EMBL/GenBank/DDBJ whole genome shotgun (WGS) entry which is preliminary data.</text>
</comment>
<keyword evidence="6" id="KW-1185">Reference proteome</keyword>
<comment type="similarity">
    <text evidence="1">Belongs to the MobA/MobL family.</text>
</comment>
<evidence type="ECO:0000256" key="1">
    <source>
        <dbReference type="ARBA" id="ARBA00010873"/>
    </source>
</evidence>
<keyword evidence="3" id="KW-0175">Coiled coil</keyword>
<dbReference type="Pfam" id="PF03389">
    <property type="entry name" value="MobA_MobL"/>
    <property type="match status" value="1"/>
</dbReference>
<organism evidence="5 6">
    <name type="scientific">Sharpea porci</name>
    <dbReference type="NCBI Taxonomy" id="2652286"/>
    <lineage>
        <taxon>Bacteria</taxon>
        <taxon>Bacillati</taxon>
        <taxon>Bacillota</taxon>
        <taxon>Erysipelotrichia</taxon>
        <taxon>Erysipelotrichales</taxon>
        <taxon>Coprobacillaceae</taxon>
        <taxon>Sharpea</taxon>
    </lineage>
</organism>
<evidence type="ECO:0000313" key="5">
    <source>
        <dbReference type="EMBL" id="MST88058.1"/>
    </source>
</evidence>
<dbReference type="Proteomes" id="UP000442619">
    <property type="component" value="Unassembled WGS sequence"/>
</dbReference>
<dbReference type="InterPro" id="IPR005053">
    <property type="entry name" value="MobA_MobL"/>
</dbReference>
<proteinExistence type="inferred from homology"/>
<name>A0A844FQ69_9FIRM</name>
<feature type="domain" description="MobA/MobL protein" evidence="4">
    <location>
        <begin position="4"/>
        <end position="35"/>
    </location>
</feature>
<protein>
    <recommendedName>
        <fullName evidence="4">MobA/MobL protein domain-containing protein</fullName>
    </recommendedName>
</protein>
<keyword evidence="2" id="KW-0184">Conjugation</keyword>
<evidence type="ECO:0000256" key="3">
    <source>
        <dbReference type="SAM" id="Coils"/>
    </source>
</evidence>
<accession>A0A844FQ69</accession>
<sequence>MVPEQQIDHRSYAEQGIDQIPTIHDGYASREIREKNNLIKQLSEQLKELGARLKEKGAHTFDRIGELLQRSRSA</sequence>